<reference evidence="3 4" key="1">
    <citation type="submission" date="2020-05" db="EMBL/GenBank/DDBJ databases">
        <title>Draft genome sequence of Desulfovibrio sp. strain HN2T.</title>
        <authorList>
            <person name="Ueno A."/>
            <person name="Tamazawa S."/>
            <person name="Tamamura S."/>
            <person name="Murakami T."/>
            <person name="Kiyama T."/>
            <person name="Inomata H."/>
            <person name="Amano Y."/>
            <person name="Miyakawa K."/>
            <person name="Tamaki H."/>
            <person name="Naganuma T."/>
            <person name="Kaneko K."/>
        </authorList>
    </citation>
    <scope>NUCLEOTIDE SEQUENCE [LARGE SCALE GENOMIC DNA]</scope>
    <source>
        <strain evidence="3 4">HN2</strain>
    </source>
</reference>
<comment type="caution">
    <text evidence="3">The sequence shown here is derived from an EMBL/GenBank/DDBJ whole genome shotgun (WGS) entry which is preliminary data.</text>
</comment>
<dbReference type="PANTHER" id="PTHR46268:SF6">
    <property type="entry name" value="UNIVERSAL STRESS PROTEIN UP12"/>
    <property type="match status" value="1"/>
</dbReference>
<dbReference type="Proteomes" id="UP000503840">
    <property type="component" value="Unassembled WGS sequence"/>
</dbReference>
<evidence type="ECO:0000313" key="3">
    <source>
        <dbReference type="EMBL" id="GFM32126.1"/>
    </source>
</evidence>
<evidence type="ECO:0000256" key="1">
    <source>
        <dbReference type="ARBA" id="ARBA00008791"/>
    </source>
</evidence>
<dbReference type="InterPro" id="IPR014729">
    <property type="entry name" value="Rossmann-like_a/b/a_fold"/>
</dbReference>
<evidence type="ECO:0000259" key="2">
    <source>
        <dbReference type="Pfam" id="PF00582"/>
    </source>
</evidence>
<evidence type="ECO:0000313" key="4">
    <source>
        <dbReference type="Proteomes" id="UP000503840"/>
    </source>
</evidence>
<dbReference type="Pfam" id="PF00582">
    <property type="entry name" value="Usp"/>
    <property type="match status" value="1"/>
</dbReference>
<protein>
    <recommendedName>
        <fullName evidence="2">UspA domain-containing protein</fullName>
    </recommendedName>
</protein>
<accession>A0A7J0BEP4</accession>
<dbReference type="EMBL" id="BLVO01000004">
    <property type="protein sequence ID" value="GFM32126.1"/>
    <property type="molecule type" value="Genomic_DNA"/>
</dbReference>
<comment type="similarity">
    <text evidence="1">Belongs to the universal stress protein A family.</text>
</comment>
<dbReference type="Gene3D" id="3.40.50.620">
    <property type="entry name" value="HUPs"/>
    <property type="match status" value="1"/>
</dbReference>
<dbReference type="InterPro" id="IPR006015">
    <property type="entry name" value="Universal_stress_UspA"/>
</dbReference>
<keyword evidence="4" id="KW-1185">Reference proteome</keyword>
<organism evidence="3 4">
    <name type="scientific">Desulfovibrio subterraneus</name>
    <dbReference type="NCBI Taxonomy" id="2718620"/>
    <lineage>
        <taxon>Bacteria</taxon>
        <taxon>Pseudomonadati</taxon>
        <taxon>Thermodesulfobacteriota</taxon>
        <taxon>Desulfovibrionia</taxon>
        <taxon>Desulfovibrionales</taxon>
        <taxon>Desulfovibrionaceae</taxon>
        <taxon>Desulfovibrio</taxon>
    </lineage>
</organism>
<dbReference type="CDD" id="cd00293">
    <property type="entry name" value="USP-like"/>
    <property type="match status" value="1"/>
</dbReference>
<sequence length="162" mass="18190">MNNKRILIAFDSSEHAFRAVSYTGEMVADMPDVHITLLLVERLPDRDFFPDEEQWRAECGERVRTRKEALAQARAILETAGVKPDAITVNYMVSCKSPFEEALVCSTGESVVEDILRTQREGDYGTVVVGRRGVSKTEAFMFGSVSNRIVQETHTCTVWIVS</sequence>
<dbReference type="AlphaFoldDB" id="A0A7J0BEP4"/>
<feature type="domain" description="UspA" evidence="2">
    <location>
        <begin position="3"/>
        <end position="161"/>
    </location>
</feature>
<dbReference type="SUPFAM" id="SSF52402">
    <property type="entry name" value="Adenine nucleotide alpha hydrolases-like"/>
    <property type="match status" value="1"/>
</dbReference>
<proteinExistence type="inferred from homology"/>
<gene>
    <name evidence="3" type="ORF">DSM101010T_04910</name>
</gene>
<dbReference type="RefSeq" id="WP_174403794.1">
    <property type="nucleotide sequence ID" value="NZ_BLVO01000004.1"/>
</dbReference>
<name>A0A7J0BEP4_9BACT</name>
<dbReference type="InterPro" id="IPR006016">
    <property type="entry name" value="UspA"/>
</dbReference>
<dbReference type="PRINTS" id="PR01438">
    <property type="entry name" value="UNVRSLSTRESS"/>
</dbReference>
<dbReference type="PANTHER" id="PTHR46268">
    <property type="entry name" value="STRESS RESPONSE PROTEIN NHAX"/>
    <property type="match status" value="1"/>
</dbReference>